<evidence type="ECO:0000256" key="1">
    <source>
        <dbReference type="ARBA" id="ARBA00001971"/>
    </source>
</evidence>
<name>A0A5C4LVI2_9PSEU</name>
<keyword evidence="4 8" id="KW-0479">Metal-binding</keyword>
<evidence type="ECO:0000256" key="3">
    <source>
        <dbReference type="ARBA" id="ARBA00022617"/>
    </source>
</evidence>
<dbReference type="GO" id="GO:0005506">
    <property type="term" value="F:iron ion binding"/>
    <property type="evidence" value="ECO:0007669"/>
    <property type="project" value="InterPro"/>
</dbReference>
<keyword evidence="7 9" id="KW-0503">Monooxygenase</keyword>
<dbReference type="PRINTS" id="PR00385">
    <property type="entry name" value="P450"/>
</dbReference>
<dbReference type="InterPro" id="IPR001128">
    <property type="entry name" value="Cyt_P450"/>
</dbReference>
<dbReference type="OrthoDB" id="5290182at2"/>
<evidence type="ECO:0000256" key="7">
    <source>
        <dbReference type="ARBA" id="ARBA00023033"/>
    </source>
</evidence>
<dbReference type="EMBL" id="VDFW01000022">
    <property type="protein sequence ID" value="TNC23067.1"/>
    <property type="molecule type" value="Genomic_DNA"/>
</dbReference>
<dbReference type="GO" id="GO:0016705">
    <property type="term" value="F:oxidoreductase activity, acting on paired donors, with incorporation or reduction of molecular oxygen"/>
    <property type="evidence" value="ECO:0007669"/>
    <property type="project" value="InterPro"/>
</dbReference>
<dbReference type="InterPro" id="IPR036396">
    <property type="entry name" value="Cyt_P450_sf"/>
</dbReference>
<evidence type="ECO:0000256" key="6">
    <source>
        <dbReference type="ARBA" id="ARBA00023004"/>
    </source>
</evidence>
<dbReference type="AlphaFoldDB" id="A0A5C4LVI2"/>
<reference evidence="10 11" key="1">
    <citation type="submission" date="2019-06" db="EMBL/GenBank/DDBJ databases">
        <title>Amycolatopsis alkalitolerans sp. nov., isolated from Gastrodia elata Blume.</title>
        <authorList>
            <person name="Narsing Rao M.P."/>
            <person name="Li W.J."/>
        </authorList>
    </citation>
    <scope>NUCLEOTIDE SEQUENCE [LARGE SCALE GENOMIC DNA]</scope>
    <source>
        <strain evidence="10 11">SYSUP0005</strain>
    </source>
</reference>
<dbReference type="GO" id="GO:0020037">
    <property type="term" value="F:heme binding"/>
    <property type="evidence" value="ECO:0007669"/>
    <property type="project" value="InterPro"/>
</dbReference>
<dbReference type="Gene3D" id="1.10.630.10">
    <property type="entry name" value="Cytochrome P450"/>
    <property type="match status" value="1"/>
</dbReference>
<evidence type="ECO:0000313" key="11">
    <source>
        <dbReference type="Proteomes" id="UP000305546"/>
    </source>
</evidence>
<dbReference type="PANTHER" id="PTHR24286:SF24">
    <property type="entry name" value="LANOSTEROL 14-ALPHA DEMETHYLASE"/>
    <property type="match status" value="1"/>
</dbReference>
<keyword evidence="6 8" id="KW-0408">Iron</keyword>
<sequence>MNVELAVGGIVAIRDRVPPLTSIPLPKAVDRRWLGKRWPVRELAAPPPGSGLKPVLGDAGLPVIGHALDSMRFGVDFALRQYETYGPVSWMGSFGQRFVVLSGPEATQAALVNKDKAFSQEGWKFFIERFFHRGLMLLDFEEHHVHRRIMQEAFTRDRLAGYARQFGPVLRDGVARWPERPRLYWALKQLTLDVATRVFMATPSGAGAARINRAFVDSVRAPTSLVRIPVPGGRWAAGLAGRRTLERYFTENLPAKRESRGDDLFSVLCHATGEDGERFSDADVVNHMIFLMMAAHDTTTITSTAVAYHLAKHPEWQERAREESLALGDDLPDLAALDRLETLDLVIKESLRLTAPVPSLPRKAVKDVAVLGHHIPAGTFVTIAPNTNHYSPEHWSDPRSFDPERFAEPRREDKSHRYAWMPFGGGAHKCIGLHFGMFEVKALLHEMLRARRWSVPDGYRMRWDYVSLPVPVDGLPVRLEPSRNRANKA</sequence>
<comment type="caution">
    <text evidence="10">The sequence shown here is derived from an EMBL/GenBank/DDBJ whole genome shotgun (WGS) entry which is preliminary data.</text>
</comment>
<organism evidence="10 11">
    <name type="scientific">Amycolatopsis alkalitolerans</name>
    <dbReference type="NCBI Taxonomy" id="2547244"/>
    <lineage>
        <taxon>Bacteria</taxon>
        <taxon>Bacillati</taxon>
        <taxon>Actinomycetota</taxon>
        <taxon>Actinomycetes</taxon>
        <taxon>Pseudonocardiales</taxon>
        <taxon>Pseudonocardiaceae</taxon>
        <taxon>Amycolatopsis</taxon>
    </lineage>
</organism>
<proteinExistence type="inferred from homology"/>
<gene>
    <name evidence="10" type="ORF">FG385_22955</name>
</gene>
<keyword evidence="11" id="KW-1185">Reference proteome</keyword>
<dbReference type="SUPFAM" id="SSF48264">
    <property type="entry name" value="Cytochrome P450"/>
    <property type="match status" value="1"/>
</dbReference>
<evidence type="ECO:0000256" key="4">
    <source>
        <dbReference type="ARBA" id="ARBA00022723"/>
    </source>
</evidence>
<protein>
    <submittedName>
        <fullName evidence="10">Cytochrome P450</fullName>
    </submittedName>
</protein>
<evidence type="ECO:0000256" key="9">
    <source>
        <dbReference type="RuleBase" id="RU000461"/>
    </source>
</evidence>
<comment type="cofactor">
    <cofactor evidence="1 8">
        <name>heme</name>
        <dbReference type="ChEBI" id="CHEBI:30413"/>
    </cofactor>
</comment>
<evidence type="ECO:0000256" key="5">
    <source>
        <dbReference type="ARBA" id="ARBA00023002"/>
    </source>
</evidence>
<dbReference type="InterPro" id="IPR002403">
    <property type="entry name" value="Cyt_P450_E_grp-IV"/>
</dbReference>
<dbReference type="Pfam" id="PF00067">
    <property type="entry name" value="p450"/>
    <property type="match status" value="2"/>
</dbReference>
<dbReference type="PROSITE" id="PS00086">
    <property type="entry name" value="CYTOCHROME_P450"/>
    <property type="match status" value="1"/>
</dbReference>
<keyword evidence="3 8" id="KW-0349">Heme</keyword>
<dbReference type="PRINTS" id="PR00465">
    <property type="entry name" value="EP450IV"/>
</dbReference>
<dbReference type="GO" id="GO:0004497">
    <property type="term" value="F:monooxygenase activity"/>
    <property type="evidence" value="ECO:0007669"/>
    <property type="project" value="UniProtKB-KW"/>
</dbReference>
<evidence type="ECO:0000256" key="2">
    <source>
        <dbReference type="ARBA" id="ARBA00010617"/>
    </source>
</evidence>
<comment type="similarity">
    <text evidence="2 9">Belongs to the cytochrome P450 family.</text>
</comment>
<feature type="binding site" description="axial binding residue" evidence="8">
    <location>
        <position position="430"/>
    </location>
    <ligand>
        <name>heme</name>
        <dbReference type="ChEBI" id="CHEBI:30413"/>
    </ligand>
    <ligandPart>
        <name>Fe</name>
        <dbReference type="ChEBI" id="CHEBI:18248"/>
    </ligandPart>
</feature>
<evidence type="ECO:0000256" key="8">
    <source>
        <dbReference type="PIRSR" id="PIRSR602403-1"/>
    </source>
</evidence>
<dbReference type="InterPro" id="IPR017972">
    <property type="entry name" value="Cyt_P450_CS"/>
</dbReference>
<keyword evidence="5 9" id="KW-0560">Oxidoreductase</keyword>
<dbReference type="Proteomes" id="UP000305546">
    <property type="component" value="Unassembled WGS sequence"/>
</dbReference>
<dbReference type="GO" id="GO:0016125">
    <property type="term" value="P:sterol metabolic process"/>
    <property type="evidence" value="ECO:0007669"/>
    <property type="project" value="TreeGrafter"/>
</dbReference>
<dbReference type="CDD" id="cd11045">
    <property type="entry name" value="CYP136-like"/>
    <property type="match status" value="1"/>
</dbReference>
<accession>A0A5C4LVI2</accession>
<dbReference type="PANTHER" id="PTHR24286">
    <property type="entry name" value="CYTOCHROME P450 26"/>
    <property type="match status" value="1"/>
</dbReference>
<evidence type="ECO:0000313" key="10">
    <source>
        <dbReference type="EMBL" id="TNC23067.1"/>
    </source>
</evidence>